<feature type="active site" description="Nucleophile" evidence="1">
    <location>
        <position position="102"/>
    </location>
</feature>
<evidence type="ECO:0000313" key="4">
    <source>
        <dbReference type="Proteomes" id="UP000319746"/>
    </source>
</evidence>
<accession>A0A543AJU8</accession>
<dbReference type="InterPro" id="IPR000073">
    <property type="entry name" value="AB_hydrolase_1"/>
</dbReference>
<dbReference type="InterPro" id="IPR029058">
    <property type="entry name" value="AB_hydrolase_fold"/>
</dbReference>
<dbReference type="RefSeq" id="WP_170200407.1">
    <property type="nucleotide sequence ID" value="NZ_BAABAN010000004.1"/>
</dbReference>
<dbReference type="SUPFAM" id="SSF53474">
    <property type="entry name" value="alpha/beta-Hydrolases"/>
    <property type="match status" value="1"/>
</dbReference>
<comment type="caution">
    <text evidence="3">The sequence shown here is derived from an EMBL/GenBank/DDBJ whole genome shotgun (WGS) entry which is preliminary data.</text>
</comment>
<dbReference type="Pfam" id="PF12697">
    <property type="entry name" value="Abhydrolase_6"/>
    <property type="match status" value="1"/>
</dbReference>
<feature type="domain" description="AB hydrolase-1" evidence="2">
    <location>
        <begin position="27"/>
        <end position="243"/>
    </location>
</feature>
<feature type="active site" description="Charge relay system" evidence="1">
    <location>
        <position position="204"/>
    </location>
</feature>
<protein>
    <submittedName>
        <fullName evidence="3">Carboxylesterase</fullName>
    </submittedName>
</protein>
<dbReference type="GO" id="GO:0052689">
    <property type="term" value="F:carboxylic ester hydrolase activity"/>
    <property type="evidence" value="ECO:0007669"/>
    <property type="project" value="InterPro"/>
</dbReference>
<sequence>MNTKHCLEILDPHPSGSLSDTKVRWGVVLVHGFTAGPSSVLPWGRALAAAGATVIIPTLPGHATTVSDLAQTDAGQWRRQIQQTLDHTFVQGFDRLAVAGLSLGGTLALDAAAHRAVDATLLVNPALSFKPLDQLGVALSPLFQRLIPTVGPLAGDIKKAGVLEDAYDRTPVPAVAELAKLIRTVRSRLAQISSPVTLYWSSEDHVVPATSAKILRRHIDPNLLRTVVLDNSYHVATLDNDAAMIHQDSIDTLLSLSGGVHGCS</sequence>
<dbReference type="Gene3D" id="3.40.50.1820">
    <property type="entry name" value="alpha/beta hydrolase"/>
    <property type="match status" value="1"/>
</dbReference>
<name>A0A543AJU8_9MICC</name>
<reference evidence="3 4" key="1">
    <citation type="submission" date="2019-06" db="EMBL/GenBank/DDBJ databases">
        <title>Sequencing the genomes of 1000 actinobacteria strains.</title>
        <authorList>
            <person name="Klenk H.-P."/>
        </authorList>
    </citation>
    <scope>NUCLEOTIDE SEQUENCE [LARGE SCALE GENOMIC DNA]</scope>
    <source>
        <strain evidence="3 4">DSM 24083</strain>
    </source>
</reference>
<feature type="active site" description="Charge relay system" evidence="1">
    <location>
        <position position="234"/>
    </location>
</feature>
<evidence type="ECO:0000313" key="3">
    <source>
        <dbReference type="EMBL" id="TQL72857.1"/>
    </source>
</evidence>
<organism evidence="3 4">
    <name type="scientific">Enteractinococcus coprophilus</name>
    <dbReference type="NCBI Taxonomy" id="1027633"/>
    <lineage>
        <taxon>Bacteria</taxon>
        <taxon>Bacillati</taxon>
        <taxon>Actinomycetota</taxon>
        <taxon>Actinomycetes</taxon>
        <taxon>Micrococcales</taxon>
        <taxon>Micrococcaceae</taxon>
    </lineage>
</organism>
<keyword evidence="4" id="KW-1185">Reference proteome</keyword>
<dbReference type="AlphaFoldDB" id="A0A543AJU8"/>
<dbReference type="PIRSF" id="PIRSF017388">
    <property type="entry name" value="Esterase_lipase"/>
    <property type="match status" value="1"/>
</dbReference>
<evidence type="ECO:0000259" key="2">
    <source>
        <dbReference type="Pfam" id="PF12697"/>
    </source>
</evidence>
<dbReference type="Proteomes" id="UP000319746">
    <property type="component" value="Unassembled WGS sequence"/>
</dbReference>
<dbReference type="PANTHER" id="PTHR46438">
    <property type="entry name" value="ALPHA/BETA-HYDROLASES SUPERFAMILY PROTEIN"/>
    <property type="match status" value="1"/>
</dbReference>
<proteinExistence type="predicted"/>
<dbReference type="EMBL" id="VFOU01000002">
    <property type="protein sequence ID" value="TQL72857.1"/>
    <property type="molecule type" value="Genomic_DNA"/>
</dbReference>
<dbReference type="InterPro" id="IPR012354">
    <property type="entry name" value="Esterase_lipase"/>
</dbReference>
<gene>
    <name evidence="3" type="ORF">FB556_1526</name>
</gene>
<evidence type="ECO:0000256" key="1">
    <source>
        <dbReference type="PIRSR" id="PIRSR017388-1"/>
    </source>
</evidence>